<sequence length="264" mass="27924">MVRTQILVVTLLLVGAVAGPVAGAEAASEERVSATVDSEPIGVETTPVVSVEAKPVAGVEPKSVAVQGTTTVPTDWAHPHSLEEVASNLLTTVGTIESSPVMLAPIAGASRYGETETLDHETRERLFETVLDRPGIHLAGLADAVGEPLSTVRYHSRVLQSAGLIEAEKYRGYKRQFPVALDGPDRALQTALVSEAKRSVLLSVARTEPASVTSLAQELDRATSTVSHHLSQLETDGLVVRERNGETVETRVAPSVRDELGDGT</sequence>
<dbReference type="RefSeq" id="WP_256305544.1">
    <property type="nucleotide sequence ID" value="NZ_JANHAW010000001.1"/>
</dbReference>
<dbReference type="EMBL" id="JBHUDP010000010">
    <property type="protein sequence ID" value="MFD1687339.1"/>
    <property type="molecule type" value="Genomic_DNA"/>
</dbReference>
<evidence type="ECO:0000313" key="3">
    <source>
        <dbReference type="Proteomes" id="UP001597092"/>
    </source>
</evidence>
<dbReference type="PROSITE" id="PS50987">
    <property type="entry name" value="HTH_ARSR_2"/>
    <property type="match status" value="1"/>
</dbReference>
<dbReference type="Proteomes" id="UP001597092">
    <property type="component" value="Unassembled WGS sequence"/>
</dbReference>
<protein>
    <submittedName>
        <fullName evidence="2">Winged helix-turn-helix transcriptional regulator</fullName>
    </submittedName>
</protein>
<dbReference type="Pfam" id="PF01022">
    <property type="entry name" value="HTH_5"/>
    <property type="match status" value="1"/>
</dbReference>
<name>A0ABD6E2W1_9EURY</name>
<dbReference type="SUPFAM" id="SSF46785">
    <property type="entry name" value="Winged helix' DNA-binding domain"/>
    <property type="match status" value="2"/>
</dbReference>
<gene>
    <name evidence="2" type="ORF">ACFSAS_17230</name>
</gene>
<dbReference type="PANTHER" id="PTHR36216">
    <property type="entry name" value="TRANSCRIPTIONAL REGULATOR, TRMB"/>
    <property type="match status" value="1"/>
</dbReference>
<dbReference type="PANTHER" id="PTHR36216:SF1">
    <property type="entry name" value="HTH ARSR-TYPE DOMAIN-CONTAINING PROTEIN"/>
    <property type="match status" value="1"/>
</dbReference>
<dbReference type="CDD" id="cd00090">
    <property type="entry name" value="HTH_ARSR"/>
    <property type="match status" value="2"/>
</dbReference>
<proteinExistence type="predicted"/>
<dbReference type="Gene3D" id="1.10.10.10">
    <property type="entry name" value="Winged helix-like DNA-binding domain superfamily/Winged helix DNA-binding domain"/>
    <property type="match status" value="2"/>
</dbReference>
<organism evidence="2 3">
    <name type="scientific">Halobellus litoreus</name>
    <dbReference type="NCBI Taxonomy" id="755310"/>
    <lineage>
        <taxon>Archaea</taxon>
        <taxon>Methanobacteriati</taxon>
        <taxon>Methanobacteriota</taxon>
        <taxon>Stenosarchaea group</taxon>
        <taxon>Halobacteria</taxon>
        <taxon>Halobacteriales</taxon>
        <taxon>Haloferacaceae</taxon>
        <taxon>Halobellus</taxon>
    </lineage>
</organism>
<dbReference type="InterPro" id="IPR036390">
    <property type="entry name" value="WH_DNA-bd_sf"/>
</dbReference>
<dbReference type="AlphaFoldDB" id="A0ABD6E2W1"/>
<dbReference type="InterPro" id="IPR036388">
    <property type="entry name" value="WH-like_DNA-bd_sf"/>
</dbReference>
<feature type="domain" description="HTH arsR-type" evidence="1">
    <location>
        <begin position="165"/>
        <end position="264"/>
    </location>
</feature>
<evidence type="ECO:0000259" key="1">
    <source>
        <dbReference type="PROSITE" id="PS50987"/>
    </source>
</evidence>
<dbReference type="InterPro" id="IPR011991">
    <property type="entry name" value="ArsR-like_HTH"/>
</dbReference>
<keyword evidence="3" id="KW-1185">Reference proteome</keyword>
<dbReference type="SMART" id="SM00418">
    <property type="entry name" value="HTH_ARSR"/>
    <property type="match status" value="1"/>
</dbReference>
<accession>A0ABD6E2W1</accession>
<dbReference type="InterPro" id="IPR001845">
    <property type="entry name" value="HTH_ArsR_DNA-bd_dom"/>
</dbReference>
<comment type="caution">
    <text evidence="2">The sequence shown here is derived from an EMBL/GenBank/DDBJ whole genome shotgun (WGS) entry which is preliminary data.</text>
</comment>
<reference evidence="2 3" key="1">
    <citation type="journal article" date="2019" name="Int. J. Syst. Evol. Microbiol.">
        <title>The Global Catalogue of Microorganisms (GCM) 10K type strain sequencing project: providing services to taxonomists for standard genome sequencing and annotation.</title>
        <authorList>
            <consortium name="The Broad Institute Genomics Platform"/>
            <consortium name="The Broad Institute Genome Sequencing Center for Infectious Disease"/>
            <person name="Wu L."/>
            <person name="Ma J."/>
        </authorList>
    </citation>
    <scope>NUCLEOTIDE SEQUENCE [LARGE SCALE GENOMIC DNA]</scope>
    <source>
        <strain evidence="2 3">CGMCC 1.10387</strain>
    </source>
</reference>
<evidence type="ECO:0000313" key="2">
    <source>
        <dbReference type="EMBL" id="MFD1687339.1"/>
    </source>
</evidence>